<evidence type="ECO:0000313" key="2">
    <source>
        <dbReference type="EMBL" id="SFH05488.1"/>
    </source>
</evidence>
<feature type="region of interest" description="Disordered" evidence="1">
    <location>
        <begin position="511"/>
        <end position="549"/>
    </location>
</feature>
<dbReference type="OrthoDB" id="744378at2"/>
<proteinExistence type="predicted"/>
<evidence type="ECO:0000256" key="1">
    <source>
        <dbReference type="SAM" id="MobiDB-lite"/>
    </source>
</evidence>
<sequence>MSQDENSIAPIIDLLKASGLYDKGVEQKILDAIAYRTGEPIEVTRVFDGKEVTIEPYLNFSYGHPTLSSYAIWLPDNYKAYHHLEHDGINTVMLEQQLKQLQWVGDNSRIFDNRMTGDDPLDYIISQLGMLYSAGENLLAKDYRKASEMQNTSTSLMLKYFTGTPMEGSMGPKWLNWNERYERSVLFPIHIHINLPGNRINNREELEKLSQMAFQNNPKNQFIMNLNNLENLKEEMKNLGFKDKLIEKMEDNMRKDVPEFILHDSIPATKGQVDLALHFKQSNQSDFYYFNKFTVSHNQGKPLEEGQHYMVITKNEEGKNIVKKHENVSDALAFFKEQKGNSELAVGKDAANKVMVASMENGKVNYVAKEFNRTYYASPATQTIWLERGKGFTAEQAANLIQGRSVYRDDMMNMGGETYKAWIKLDFDKGKDRFQNYSINQYHDPSYGFDINKVLDKFNIKELEDPAKKVLLEASLRNGNRPLVTVEKEGQEVKVFLEAVPRYSQLNMYAENGKPEKREQFLKETALSSTQENTKGQEKEISESQGVRR</sequence>
<accession>A0A1I2WVZ9</accession>
<evidence type="ECO:0008006" key="4">
    <source>
        <dbReference type="Google" id="ProtNLM"/>
    </source>
</evidence>
<organism evidence="2 3">
    <name type="scientific">Pedobacter insulae</name>
    <dbReference type="NCBI Taxonomy" id="414048"/>
    <lineage>
        <taxon>Bacteria</taxon>
        <taxon>Pseudomonadati</taxon>
        <taxon>Bacteroidota</taxon>
        <taxon>Sphingobacteriia</taxon>
        <taxon>Sphingobacteriales</taxon>
        <taxon>Sphingobacteriaceae</taxon>
        <taxon>Pedobacter</taxon>
    </lineage>
</organism>
<dbReference type="Proteomes" id="UP000199666">
    <property type="component" value="Unassembled WGS sequence"/>
</dbReference>
<reference evidence="2 3" key="1">
    <citation type="submission" date="2016-10" db="EMBL/GenBank/DDBJ databases">
        <authorList>
            <person name="de Groot N.N."/>
        </authorList>
    </citation>
    <scope>NUCLEOTIDE SEQUENCE [LARGE SCALE GENOMIC DNA]</scope>
    <source>
        <strain evidence="2 3">DSM 18684</strain>
    </source>
</reference>
<dbReference type="RefSeq" id="WP_090993258.1">
    <property type="nucleotide sequence ID" value="NZ_FOPP01000004.1"/>
</dbReference>
<evidence type="ECO:0000313" key="3">
    <source>
        <dbReference type="Proteomes" id="UP000199666"/>
    </source>
</evidence>
<dbReference type="STRING" id="414048.SAMN04489864_104324"/>
<dbReference type="EMBL" id="FOPP01000004">
    <property type="protein sequence ID" value="SFH05488.1"/>
    <property type="molecule type" value="Genomic_DNA"/>
</dbReference>
<gene>
    <name evidence="2" type="ORF">SAMN04489864_104324</name>
</gene>
<keyword evidence="3" id="KW-1185">Reference proteome</keyword>
<protein>
    <recommendedName>
        <fullName evidence="4">DUF3945 domain-containing protein</fullName>
    </recommendedName>
</protein>
<name>A0A1I2WVZ9_9SPHI</name>
<dbReference type="AlphaFoldDB" id="A0A1I2WVZ9"/>
<feature type="compositionally biased region" description="Basic and acidic residues" evidence="1">
    <location>
        <begin position="513"/>
        <end position="522"/>
    </location>
</feature>